<evidence type="ECO:0000313" key="3">
    <source>
        <dbReference type="Proteomes" id="UP000286045"/>
    </source>
</evidence>
<accession>A0A439DKH8</accession>
<dbReference type="STRING" id="363999.A0A439DKH8"/>
<dbReference type="AlphaFoldDB" id="A0A439DKH8"/>
<evidence type="ECO:0000259" key="1">
    <source>
        <dbReference type="Pfam" id="PF06985"/>
    </source>
</evidence>
<dbReference type="PANTHER" id="PTHR24148:SF73">
    <property type="entry name" value="HET DOMAIN PROTEIN (AFU_ORTHOLOGUE AFUA_8G01020)"/>
    <property type="match status" value="1"/>
</dbReference>
<feature type="domain" description="Heterokaryon incompatibility" evidence="1">
    <location>
        <begin position="52"/>
        <end position="184"/>
    </location>
</feature>
<dbReference type="Pfam" id="PF26639">
    <property type="entry name" value="Het-6_barrel"/>
    <property type="match status" value="1"/>
</dbReference>
<name>A0A439DKH8_9PEZI</name>
<dbReference type="EMBL" id="RYZI01000002">
    <property type="protein sequence ID" value="RWA14917.1"/>
    <property type="molecule type" value="Genomic_DNA"/>
</dbReference>
<protein>
    <recommendedName>
        <fullName evidence="1">Heterokaryon incompatibility domain-containing protein</fullName>
    </recommendedName>
</protein>
<sequence length="625" mass="70590">MTPVTNMVTDGTYRSLDFERNEIRVVTIEMGRPDEMIRCTLEHVSLDQLPRYRALSYVWGDPRNTVPISLNGAIFQVTTNLYRALTRLRLKGLGAIWIDAICINQRDVSERNQQVALMGSIYRRAAGVIIWLGEKSRSSNSAFEVIDQLQSAESPREVAERISLKPVYSLLRRRYWQRMWIIQEIALAQDIIVSCGDQERGWPAFSAAVQCALQGLSPADSELTGFEPFSNLYHLRRIITEGAAPRKVSLLEALRRSAIAQASDPRDKVFGLLGLVNDGDTYVPRPNYAAPLENLCLGMALGYISGKRSLDAIVLLGRGIDDDSVARNASPSWLPHWHNLSVGYERQLAYLTSNIRPKHKSPLFAYEVKAAGLSECQAYYRDGILSCRGIYVGTIQTVGYSIWDESRNIASNIRGSDGLHNPYLDNNSTFKAIYTAFLGVASSRVHLTLMARSNDVHFRSSDEAYLTEFMRLWRSSYQPGYSPDIQAWINNHKGFRLHGKTIEQWAHWKSWTKQGINCRRKAAAQRKNTMLADVQRFVAPDLVFMIRNGLRLMLTDRGHIGWAHFRGRPGDSLYVLQGCSVPVILRPTSHDAFRLVGDAWIQGFMNGEAIKEDTNNSSWARVDLV</sequence>
<organism evidence="2 3">
    <name type="scientific">Xylaria grammica</name>
    <dbReference type="NCBI Taxonomy" id="363999"/>
    <lineage>
        <taxon>Eukaryota</taxon>
        <taxon>Fungi</taxon>
        <taxon>Dikarya</taxon>
        <taxon>Ascomycota</taxon>
        <taxon>Pezizomycotina</taxon>
        <taxon>Sordariomycetes</taxon>
        <taxon>Xylariomycetidae</taxon>
        <taxon>Xylariales</taxon>
        <taxon>Xylariaceae</taxon>
        <taxon>Xylaria</taxon>
    </lineage>
</organism>
<evidence type="ECO:0000313" key="2">
    <source>
        <dbReference type="EMBL" id="RWA14917.1"/>
    </source>
</evidence>
<dbReference type="Pfam" id="PF06985">
    <property type="entry name" value="HET"/>
    <property type="match status" value="1"/>
</dbReference>
<dbReference type="Proteomes" id="UP000286045">
    <property type="component" value="Unassembled WGS sequence"/>
</dbReference>
<dbReference type="InterPro" id="IPR010730">
    <property type="entry name" value="HET"/>
</dbReference>
<dbReference type="InterPro" id="IPR052895">
    <property type="entry name" value="HetReg/Transcr_Mod"/>
</dbReference>
<dbReference type="PANTHER" id="PTHR24148">
    <property type="entry name" value="ANKYRIN REPEAT DOMAIN-CONTAINING PROTEIN 39 HOMOLOG-RELATED"/>
    <property type="match status" value="1"/>
</dbReference>
<reference evidence="2 3" key="1">
    <citation type="submission" date="2018-12" db="EMBL/GenBank/DDBJ databases">
        <title>Draft genome sequence of Xylaria grammica IHI A82.</title>
        <authorList>
            <person name="Buettner E."/>
            <person name="Kellner H."/>
        </authorList>
    </citation>
    <scope>NUCLEOTIDE SEQUENCE [LARGE SCALE GENOMIC DNA]</scope>
    <source>
        <strain evidence="2 3">IHI A82</strain>
    </source>
</reference>
<proteinExistence type="predicted"/>
<gene>
    <name evidence="2" type="ORF">EKO27_g243</name>
</gene>
<comment type="caution">
    <text evidence="2">The sequence shown here is derived from an EMBL/GenBank/DDBJ whole genome shotgun (WGS) entry which is preliminary data.</text>
</comment>
<keyword evidence="3" id="KW-1185">Reference proteome</keyword>